<keyword evidence="5" id="KW-0227">DNA damage</keyword>
<protein>
    <recommendedName>
        <fullName evidence="9">Checkpoint protein</fullName>
    </recommendedName>
</protein>
<feature type="region of interest" description="Disordered" evidence="10">
    <location>
        <begin position="211"/>
        <end position="231"/>
    </location>
</feature>
<evidence type="ECO:0000256" key="5">
    <source>
        <dbReference type="ARBA" id="ARBA00022763"/>
    </source>
</evidence>
<dbReference type="OMA" id="VCWMRLE"/>
<dbReference type="GO" id="GO:0031573">
    <property type="term" value="P:mitotic intra-S DNA damage checkpoint signaling"/>
    <property type="evidence" value="ECO:0007669"/>
    <property type="project" value="TreeGrafter"/>
</dbReference>
<proteinExistence type="inferred from homology"/>
<evidence type="ECO:0000256" key="6">
    <source>
        <dbReference type="ARBA" id="ARBA00023242"/>
    </source>
</evidence>
<evidence type="ECO:0000256" key="1">
    <source>
        <dbReference type="ARBA" id="ARBA00004123"/>
    </source>
</evidence>
<dbReference type="PANTHER" id="PTHR12900">
    <property type="entry name" value="MITOTIC AND DNA DAMAGE CHECKPOINT PROTEIN HUS1"/>
    <property type="match status" value="1"/>
</dbReference>
<name>V4CL79_LOTGI</name>
<dbReference type="InterPro" id="IPR046938">
    <property type="entry name" value="DNA_clamp_sf"/>
</dbReference>
<dbReference type="Pfam" id="PF04005">
    <property type="entry name" value="Hus1"/>
    <property type="match status" value="1"/>
</dbReference>
<dbReference type="OrthoDB" id="10063861at2759"/>
<sequence length="286" mass="32701">MKFRGKLVDVGCIQHFTRIVGTVSKMIKTCVLRITIDKLYFILTEQTVSGGVQIWCELPQGHFFDEYAMEGVSAEDNEIFLELAPENLLRAMKTTQSAKWVKLKLTKKHIPCLTVEGDLPTIGSHQRLVVHDIPVSVVARRHWQDYQEPLMPEIDVSIAMPQIRLLRNVIDKMKNLSNYVVISANKNGEMKLQVETDMVSISTHFLDLINPTTRRDSNSQSSSQSDRDPSEFAEGRIDIRRFSQFLSSQQVNPQRVVCNIVENKMVHFYLINEDVSLQYFMPAVAS</sequence>
<accession>V4CL79</accession>
<dbReference type="RefSeq" id="XP_009046500.1">
    <property type="nucleotide sequence ID" value="XM_009048252.1"/>
</dbReference>
<reference evidence="11 12" key="1">
    <citation type="journal article" date="2013" name="Nature">
        <title>Insights into bilaterian evolution from three spiralian genomes.</title>
        <authorList>
            <person name="Simakov O."/>
            <person name="Marletaz F."/>
            <person name="Cho S.J."/>
            <person name="Edsinger-Gonzales E."/>
            <person name="Havlak P."/>
            <person name="Hellsten U."/>
            <person name="Kuo D.H."/>
            <person name="Larsson T."/>
            <person name="Lv J."/>
            <person name="Arendt D."/>
            <person name="Savage R."/>
            <person name="Osoegawa K."/>
            <person name="de Jong P."/>
            <person name="Grimwood J."/>
            <person name="Chapman J.A."/>
            <person name="Shapiro H."/>
            <person name="Aerts A."/>
            <person name="Otillar R.P."/>
            <person name="Terry A.Y."/>
            <person name="Boore J.L."/>
            <person name="Grigoriev I.V."/>
            <person name="Lindberg D.R."/>
            <person name="Seaver E.C."/>
            <person name="Weisblat D.A."/>
            <person name="Putnam N.H."/>
            <person name="Rokhsar D.S."/>
        </authorList>
    </citation>
    <scope>NUCLEOTIDE SEQUENCE [LARGE SCALE GENOMIC DNA]</scope>
</reference>
<dbReference type="GO" id="GO:0035861">
    <property type="term" value="C:site of double-strand break"/>
    <property type="evidence" value="ECO:0007669"/>
    <property type="project" value="TreeGrafter"/>
</dbReference>
<dbReference type="GO" id="GO:0044778">
    <property type="term" value="P:meiotic DNA integrity checkpoint signaling"/>
    <property type="evidence" value="ECO:0007669"/>
    <property type="project" value="TreeGrafter"/>
</dbReference>
<dbReference type="CTD" id="20244671"/>
<dbReference type="InterPro" id="IPR007150">
    <property type="entry name" value="HUS1/Mec3"/>
</dbReference>
<dbReference type="Proteomes" id="UP000030746">
    <property type="component" value="Unassembled WGS sequence"/>
</dbReference>
<dbReference type="EMBL" id="KB200129">
    <property type="protein sequence ID" value="ESP03030.1"/>
    <property type="molecule type" value="Genomic_DNA"/>
</dbReference>
<dbReference type="GO" id="GO:0006289">
    <property type="term" value="P:nucleotide-excision repair"/>
    <property type="evidence" value="ECO:0007669"/>
    <property type="project" value="TreeGrafter"/>
</dbReference>
<evidence type="ECO:0000256" key="2">
    <source>
        <dbReference type="ARBA" id="ARBA00004514"/>
    </source>
</evidence>
<dbReference type="GO" id="GO:0009314">
    <property type="term" value="P:response to radiation"/>
    <property type="evidence" value="ECO:0007669"/>
    <property type="project" value="UniProtKB-ARBA"/>
</dbReference>
<evidence type="ECO:0000256" key="7">
    <source>
        <dbReference type="ARBA" id="ARBA00055414"/>
    </source>
</evidence>
<keyword evidence="12" id="KW-1185">Reference proteome</keyword>
<dbReference type="GO" id="GO:0030896">
    <property type="term" value="C:checkpoint clamp complex"/>
    <property type="evidence" value="ECO:0007669"/>
    <property type="project" value="InterPro"/>
</dbReference>
<comment type="function">
    <text evidence="7">Component of the 9-1-1 cell-cycle checkpoint response complex that plays a major role in DNA repair. The 9-1-1 complex is recruited to DNA lesion upon damage by the RAD17-replication factor C (RFC) clamp loader complex. Acts then as a sliding clamp platform on DNA for several proteins involved in long-patch base excision repair (LP-BER). The 9-1-1 complex stimulates DNA polymerase beta (POLB) activity by increasing its affinity for the 3'-OH end of the primer-template and stabilizes POLB to those sites where LP-BER proceeds; endonuclease FEN1 cleavage activity on substrates with double, nick, or gap flaps of distinct sequences and lengths; and DNA ligase I (LIG1) on long-patch base excision repair substrates. The 9-1-1 complex is necessary for the recruitment of RHNO1 to sites of double-stranded breaks (DSB) occurring during the S phase.</text>
</comment>
<dbReference type="SUPFAM" id="SSF55979">
    <property type="entry name" value="DNA clamp"/>
    <property type="match status" value="1"/>
</dbReference>
<dbReference type="GO" id="GO:0000724">
    <property type="term" value="P:double-strand break repair via homologous recombination"/>
    <property type="evidence" value="ECO:0007669"/>
    <property type="project" value="TreeGrafter"/>
</dbReference>
<evidence type="ECO:0000313" key="12">
    <source>
        <dbReference type="Proteomes" id="UP000030746"/>
    </source>
</evidence>
<dbReference type="AlphaFoldDB" id="V4CL79"/>
<dbReference type="FunFam" id="3.70.10.10:FF:000006">
    <property type="entry name" value="Checkpoint protein"/>
    <property type="match status" value="1"/>
</dbReference>
<comment type="similarity">
    <text evidence="3 9">Belongs to the HUS1 family.</text>
</comment>
<dbReference type="Gene3D" id="3.70.10.10">
    <property type="match status" value="1"/>
</dbReference>
<dbReference type="KEGG" id="lgi:LOTGIDRAFT_185806"/>
<dbReference type="HOGENOM" id="CLU_035754_1_0_1"/>
<organism evidence="11 12">
    <name type="scientific">Lottia gigantea</name>
    <name type="common">Giant owl limpet</name>
    <dbReference type="NCBI Taxonomy" id="225164"/>
    <lineage>
        <taxon>Eukaryota</taxon>
        <taxon>Metazoa</taxon>
        <taxon>Spiralia</taxon>
        <taxon>Lophotrochozoa</taxon>
        <taxon>Mollusca</taxon>
        <taxon>Gastropoda</taxon>
        <taxon>Patellogastropoda</taxon>
        <taxon>Lottioidea</taxon>
        <taxon>Lottiidae</taxon>
        <taxon>Lottia</taxon>
    </lineage>
</organism>
<evidence type="ECO:0000256" key="9">
    <source>
        <dbReference type="PIRNR" id="PIRNR011312"/>
    </source>
</evidence>
<evidence type="ECO:0000256" key="8">
    <source>
        <dbReference type="ARBA" id="ARBA00061731"/>
    </source>
</evidence>
<dbReference type="GO" id="GO:0000723">
    <property type="term" value="P:telomere maintenance"/>
    <property type="evidence" value="ECO:0007669"/>
    <property type="project" value="TreeGrafter"/>
</dbReference>
<evidence type="ECO:0000256" key="3">
    <source>
        <dbReference type="ARBA" id="ARBA00005563"/>
    </source>
</evidence>
<comment type="subunit">
    <text evidence="8">Component of the toroidal 9-1-1 (RAD9-RAD1-HUS1) complex, composed of RAD9A, RAD1 and HUS1. The 9-1-1 complex associates with LIG1, POLB, FEN1, RAD17, HDAC1, RPA1 and RPA2. The 9-1-1 complex associates with the RAD17-RFC complex. HUS1 interacts with POLB, HDAC1, FEN1, PCNA and RAD9B. HUS1 does not interact with RAD17. Interacts with DNAJC7.</text>
</comment>
<dbReference type="STRING" id="225164.V4CL79"/>
<keyword evidence="4" id="KW-0963">Cytoplasm</keyword>
<evidence type="ECO:0000256" key="4">
    <source>
        <dbReference type="ARBA" id="ARBA00022490"/>
    </source>
</evidence>
<dbReference type="GO" id="GO:0005730">
    <property type="term" value="C:nucleolus"/>
    <property type="evidence" value="ECO:0007669"/>
    <property type="project" value="InterPro"/>
</dbReference>
<evidence type="ECO:0000313" key="11">
    <source>
        <dbReference type="EMBL" id="ESP03030.1"/>
    </source>
</evidence>
<keyword evidence="6" id="KW-0539">Nucleus</keyword>
<dbReference type="GO" id="GO:0033314">
    <property type="term" value="P:mitotic DNA replication checkpoint signaling"/>
    <property type="evidence" value="ECO:0007669"/>
    <property type="project" value="TreeGrafter"/>
</dbReference>
<evidence type="ECO:0000256" key="10">
    <source>
        <dbReference type="SAM" id="MobiDB-lite"/>
    </source>
</evidence>
<dbReference type="PANTHER" id="PTHR12900:SF0">
    <property type="entry name" value="CHECKPOINT PROTEIN"/>
    <property type="match status" value="1"/>
</dbReference>
<dbReference type="InterPro" id="IPR016580">
    <property type="entry name" value="HUS1"/>
</dbReference>
<dbReference type="PIRSF" id="PIRSF011312">
    <property type="entry name" value="Cell_cycle_HUS1"/>
    <property type="match status" value="1"/>
</dbReference>
<gene>
    <name evidence="11" type="ORF">LOTGIDRAFT_185806</name>
</gene>
<comment type="subcellular location">
    <subcellularLocation>
        <location evidence="2">Cytoplasm</location>
        <location evidence="2">Cytosol</location>
    </subcellularLocation>
    <subcellularLocation>
        <location evidence="1">Nucleus</location>
    </subcellularLocation>
</comment>
<dbReference type="GeneID" id="20244671"/>
<dbReference type="GO" id="GO:0005829">
    <property type="term" value="C:cytosol"/>
    <property type="evidence" value="ECO:0007669"/>
    <property type="project" value="UniProtKB-SubCell"/>
</dbReference>